<keyword evidence="2" id="KW-1185">Reference proteome</keyword>
<dbReference type="AlphaFoldDB" id="A0A9D3Z981"/>
<comment type="caution">
    <text evidence="1">The sequence shown here is derived from an EMBL/GenBank/DDBJ whole genome shotgun (WGS) entry which is preliminary data.</text>
</comment>
<dbReference type="EMBL" id="JAIWYP010000014">
    <property type="protein sequence ID" value="KAH3712589.1"/>
    <property type="molecule type" value="Genomic_DNA"/>
</dbReference>
<protein>
    <submittedName>
        <fullName evidence="1">Uncharacterized protein</fullName>
    </submittedName>
</protein>
<accession>A0A9D3Z981</accession>
<name>A0A9D3Z981_DREPO</name>
<evidence type="ECO:0000313" key="2">
    <source>
        <dbReference type="Proteomes" id="UP000828390"/>
    </source>
</evidence>
<sequence length="54" mass="6042">MEMAFLKVLGELLYDSGWIKAITTGGEATAGRADNKQKGASTSRGQRWYLPFRY</sequence>
<reference evidence="1" key="2">
    <citation type="submission" date="2020-11" db="EMBL/GenBank/DDBJ databases">
        <authorList>
            <person name="McCartney M.A."/>
            <person name="Auch B."/>
            <person name="Kono T."/>
            <person name="Mallez S."/>
            <person name="Becker A."/>
            <person name="Gohl D.M."/>
            <person name="Silverstein K.A.T."/>
            <person name="Koren S."/>
            <person name="Bechman K.B."/>
            <person name="Herman A."/>
            <person name="Abrahante J.E."/>
            <person name="Garbe J."/>
        </authorList>
    </citation>
    <scope>NUCLEOTIDE SEQUENCE</scope>
    <source>
        <strain evidence="1">Duluth1</strain>
        <tissue evidence="1">Whole animal</tissue>
    </source>
</reference>
<organism evidence="1 2">
    <name type="scientific">Dreissena polymorpha</name>
    <name type="common">Zebra mussel</name>
    <name type="synonym">Mytilus polymorpha</name>
    <dbReference type="NCBI Taxonomy" id="45954"/>
    <lineage>
        <taxon>Eukaryota</taxon>
        <taxon>Metazoa</taxon>
        <taxon>Spiralia</taxon>
        <taxon>Lophotrochozoa</taxon>
        <taxon>Mollusca</taxon>
        <taxon>Bivalvia</taxon>
        <taxon>Autobranchia</taxon>
        <taxon>Heteroconchia</taxon>
        <taxon>Euheterodonta</taxon>
        <taxon>Imparidentia</taxon>
        <taxon>Neoheterodontei</taxon>
        <taxon>Myida</taxon>
        <taxon>Dreissenoidea</taxon>
        <taxon>Dreissenidae</taxon>
        <taxon>Dreissena</taxon>
    </lineage>
</organism>
<evidence type="ECO:0000313" key="1">
    <source>
        <dbReference type="EMBL" id="KAH3712589.1"/>
    </source>
</evidence>
<gene>
    <name evidence="1" type="ORF">DPMN_072340</name>
</gene>
<proteinExistence type="predicted"/>
<dbReference type="Proteomes" id="UP000828390">
    <property type="component" value="Unassembled WGS sequence"/>
</dbReference>
<reference evidence="1" key="1">
    <citation type="journal article" date="2019" name="bioRxiv">
        <title>The Genome of the Zebra Mussel, Dreissena polymorpha: A Resource for Invasive Species Research.</title>
        <authorList>
            <person name="McCartney M.A."/>
            <person name="Auch B."/>
            <person name="Kono T."/>
            <person name="Mallez S."/>
            <person name="Zhang Y."/>
            <person name="Obille A."/>
            <person name="Becker A."/>
            <person name="Abrahante J.E."/>
            <person name="Garbe J."/>
            <person name="Badalamenti J.P."/>
            <person name="Herman A."/>
            <person name="Mangelson H."/>
            <person name="Liachko I."/>
            <person name="Sullivan S."/>
            <person name="Sone E.D."/>
            <person name="Koren S."/>
            <person name="Silverstein K.A.T."/>
            <person name="Beckman K.B."/>
            <person name="Gohl D.M."/>
        </authorList>
    </citation>
    <scope>NUCLEOTIDE SEQUENCE</scope>
    <source>
        <strain evidence="1">Duluth1</strain>
        <tissue evidence="1">Whole animal</tissue>
    </source>
</reference>